<dbReference type="HOGENOM" id="CLU_009988_3_1_1"/>
<keyword evidence="3" id="KW-1133">Transmembrane helix</keyword>
<dbReference type="eggNOG" id="ENOG502RV5I">
    <property type="taxonomic scope" value="Eukaryota"/>
</dbReference>
<proteinExistence type="inferred from homology"/>
<gene>
    <name evidence="5" type="ORF">EPUS_08777</name>
</gene>
<feature type="region of interest" description="Disordered" evidence="2">
    <location>
        <begin position="409"/>
        <end position="441"/>
    </location>
</feature>
<feature type="compositionally biased region" description="Basic and acidic residues" evidence="2">
    <location>
        <begin position="564"/>
        <end position="585"/>
    </location>
</feature>
<evidence type="ECO:0000256" key="1">
    <source>
        <dbReference type="ARBA" id="ARBA00007447"/>
    </source>
</evidence>
<evidence type="ECO:0000259" key="4">
    <source>
        <dbReference type="PROSITE" id="PS51767"/>
    </source>
</evidence>
<dbReference type="PROSITE" id="PS51767">
    <property type="entry name" value="PEPTIDASE_A1"/>
    <property type="match status" value="1"/>
</dbReference>
<reference evidence="6" key="1">
    <citation type="journal article" date="2014" name="BMC Genomics">
        <title>Genome characteristics reveal the impact of lichenization on lichen-forming fungus Endocarpon pusillum Hedwig (Verrucariales, Ascomycota).</title>
        <authorList>
            <person name="Wang Y.-Y."/>
            <person name="Liu B."/>
            <person name="Zhang X.-Y."/>
            <person name="Zhou Q.-M."/>
            <person name="Zhang T."/>
            <person name="Li H."/>
            <person name="Yu Y.-F."/>
            <person name="Zhang X.-L."/>
            <person name="Hao X.-Y."/>
            <person name="Wang M."/>
            <person name="Wang L."/>
            <person name="Wei J.-C."/>
        </authorList>
    </citation>
    <scope>NUCLEOTIDE SEQUENCE [LARGE SCALE GENOMIC DNA]</scope>
    <source>
        <strain evidence="6">Z07020 / HMAS-L-300199</strain>
    </source>
</reference>
<keyword evidence="3" id="KW-0812">Transmembrane</keyword>
<comment type="similarity">
    <text evidence="1">Belongs to the peptidase A1 family.</text>
</comment>
<feature type="region of interest" description="Disordered" evidence="2">
    <location>
        <begin position="542"/>
        <end position="596"/>
    </location>
</feature>
<dbReference type="EMBL" id="KE721365">
    <property type="protein sequence ID" value="ERF69966.1"/>
    <property type="molecule type" value="Genomic_DNA"/>
</dbReference>
<dbReference type="AlphaFoldDB" id="U1GE21"/>
<evidence type="ECO:0000313" key="6">
    <source>
        <dbReference type="Proteomes" id="UP000019373"/>
    </source>
</evidence>
<feature type="transmembrane region" description="Helical" evidence="3">
    <location>
        <begin position="442"/>
        <end position="464"/>
    </location>
</feature>
<dbReference type="InterPro" id="IPR001461">
    <property type="entry name" value="Aspartic_peptidase_A1"/>
</dbReference>
<dbReference type="Pfam" id="PF00026">
    <property type="entry name" value="Asp"/>
    <property type="match status" value="1"/>
</dbReference>
<dbReference type="RefSeq" id="XP_007804395.1">
    <property type="nucleotide sequence ID" value="XM_007806204.1"/>
</dbReference>
<dbReference type="InterPro" id="IPR034164">
    <property type="entry name" value="Pepsin-like_dom"/>
</dbReference>
<dbReference type="PANTHER" id="PTHR47966">
    <property type="entry name" value="BETA-SITE APP-CLEAVING ENZYME, ISOFORM A-RELATED"/>
    <property type="match status" value="1"/>
</dbReference>
<keyword evidence="6" id="KW-1185">Reference proteome</keyword>
<dbReference type="GeneID" id="19243620"/>
<feature type="domain" description="Peptidase A1" evidence="4">
    <location>
        <begin position="47"/>
        <end position="395"/>
    </location>
</feature>
<dbReference type="GO" id="GO:0004190">
    <property type="term" value="F:aspartic-type endopeptidase activity"/>
    <property type="evidence" value="ECO:0007669"/>
    <property type="project" value="InterPro"/>
</dbReference>
<dbReference type="Gene3D" id="2.40.70.10">
    <property type="entry name" value="Acid Proteases"/>
    <property type="match status" value="2"/>
</dbReference>
<dbReference type="PANTHER" id="PTHR47966:SF51">
    <property type="entry name" value="BETA-SITE APP-CLEAVING ENZYME, ISOFORM A-RELATED"/>
    <property type="match status" value="1"/>
</dbReference>
<feature type="transmembrane region" description="Helical" evidence="3">
    <location>
        <begin position="7"/>
        <end position="24"/>
    </location>
</feature>
<protein>
    <recommendedName>
        <fullName evidence="4">Peptidase A1 domain-containing protein</fullName>
    </recommendedName>
</protein>
<evidence type="ECO:0000256" key="3">
    <source>
        <dbReference type="SAM" id="Phobius"/>
    </source>
</evidence>
<dbReference type="InterPro" id="IPR021109">
    <property type="entry name" value="Peptidase_aspartic_dom_sf"/>
</dbReference>
<organism evidence="5 6">
    <name type="scientific">Endocarpon pusillum (strain Z07020 / HMAS-L-300199)</name>
    <name type="common">Lichen-forming fungus</name>
    <dbReference type="NCBI Taxonomy" id="1263415"/>
    <lineage>
        <taxon>Eukaryota</taxon>
        <taxon>Fungi</taxon>
        <taxon>Dikarya</taxon>
        <taxon>Ascomycota</taxon>
        <taxon>Pezizomycotina</taxon>
        <taxon>Eurotiomycetes</taxon>
        <taxon>Chaetothyriomycetidae</taxon>
        <taxon>Verrucariales</taxon>
        <taxon>Verrucariaceae</taxon>
        <taxon>Endocarpon</taxon>
    </lineage>
</organism>
<dbReference type="SUPFAM" id="SSF50630">
    <property type="entry name" value="Acid proteases"/>
    <property type="match status" value="1"/>
</dbReference>
<keyword evidence="3" id="KW-0472">Membrane</keyword>
<accession>U1GE21</accession>
<dbReference type="GO" id="GO:0000324">
    <property type="term" value="C:fungal-type vacuole"/>
    <property type="evidence" value="ECO:0007669"/>
    <property type="project" value="TreeGrafter"/>
</dbReference>
<dbReference type="GO" id="GO:0006508">
    <property type="term" value="P:proteolysis"/>
    <property type="evidence" value="ECO:0007669"/>
    <property type="project" value="InterPro"/>
</dbReference>
<dbReference type="PRINTS" id="PR00792">
    <property type="entry name" value="PEPSIN"/>
</dbReference>
<evidence type="ECO:0000313" key="5">
    <source>
        <dbReference type="EMBL" id="ERF69966.1"/>
    </source>
</evidence>
<dbReference type="CDD" id="cd05471">
    <property type="entry name" value="pepsin_like"/>
    <property type="match status" value="1"/>
</dbReference>
<dbReference type="InterPro" id="IPR033121">
    <property type="entry name" value="PEPTIDASE_A1"/>
</dbReference>
<dbReference type="OrthoDB" id="4074350at2759"/>
<sequence length="596" mass="65743">MDWVSRSYVLGFFVYIGFFSWLPTSRVGAQINLAPSQNWDGNDGPWSTFEVQIGTPPQVARVLISNLDSSLWVPVPEGCNERDPADCPEQRGGLFSYNDSSTWEGRGFYELPSQARSFLDYSANSLVGFDNITLGGMGSGGPSIGTSVVTGMGEKDFFLGHLGLHHQPLNISNFTDQHRSPLTSLFEDQKIPSLTWSYTAGAYYRDDKTYGSLILGGYDATRSNVHHNLTVKMPVDTTRDLRLAITAISSHGKTLLDAEIYAFIDSSIPHIWLPIDVCTRFEEAFGLNYDSTTQLYRVNDTLHDQLLRSNASVVISVASSLRAEEPNGSVIDITLPYGAFNTTATYPLLSSDTNSTSRYFPLRRASNSSQYTLGRTFLQEAYLHVDYGRSIFTISQTLFPSDPAEPGNVIAVYPGTNSTDISEGADQGDGETQPSPKPNNGMIAGITIGAVLSIGGVIAPGYFYRRYRHRRASRALQDSHGSQYSGSQRSGSQQGAVENKSEELTAELPGDVGKEDDWQVTNRHLLDGREIRQVRLYRGRARPITTTSRSPDLYRGGRTPTSERISRSTLKSESDGVNRENREIFELPGQTVQELP</sequence>
<feature type="compositionally biased region" description="Low complexity" evidence="2">
    <location>
        <begin position="479"/>
        <end position="495"/>
    </location>
</feature>
<feature type="region of interest" description="Disordered" evidence="2">
    <location>
        <begin position="474"/>
        <end position="516"/>
    </location>
</feature>
<evidence type="ECO:0000256" key="2">
    <source>
        <dbReference type="SAM" id="MobiDB-lite"/>
    </source>
</evidence>
<dbReference type="OMA" id="YWAYSAG"/>
<name>U1GE21_ENDPU</name>
<dbReference type="Proteomes" id="UP000019373">
    <property type="component" value="Unassembled WGS sequence"/>
</dbReference>